<organism evidence="1 2">
    <name type="scientific">Orchesella dallaii</name>
    <dbReference type="NCBI Taxonomy" id="48710"/>
    <lineage>
        <taxon>Eukaryota</taxon>
        <taxon>Metazoa</taxon>
        <taxon>Ecdysozoa</taxon>
        <taxon>Arthropoda</taxon>
        <taxon>Hexapoda</taxon>
        <taxon>Collembola</taxon>
        <taxon>Entomobryomorpha</taxon>
        <taxon>Entomobryoidea</taxon>
        <taxon>Orchesellidae</taxon>
        <taxon>Orchesellinae</taxon>
        <taxon>Orchesella</taxon>
    </lineage>
</organism>
<evidence type="ECO:0000313" key="1">
    <source>
        <dbReference type="EMBL" id="CAL8130503.1"/>
    </source>
</evidence>
<name>A0ABP1RLY9_9HEXA</name>
<gene>
    <name evidence="1" type="ORF">ODALV1_LOCUS23756</name>
</gene>
<dbReference type="EMBL" id="CAXLJM020000082">
    <property type="protein sequence ID" value="CAL8130503.1"/>
    <property type="molecule type" value="Genomic_DNA"/>
</dbReference>
<reference evidence="1 2" key="1">
    <citation type="submission" date="2024-08" db="EMBL/GenBank/DDBJ databases">
        <authorList>
            <person name="Cucini C."/>
            <person name="Frati F."/>
        </authorList>
    </citation>
    <scope>NUCLEOTIDE SEQUENCE [LARGE SCALE GENOMIC DNA]</scope>
</reference>
<sequence length="104" mass="11387">MVKFLFTNRNMKTTARTCILLLNTTQSLPEKCYANDISKITSDIKEQQLYDYIEGEVEGSFADNSKAGICSCSTDNCNGAINSVSASAFVLLTSTAVAYFSKFL</sequence>
<evidence type="ECO:0008006" key="3">
    <source>
        <dbReference type="Google" id="ProtNLM"/>
    </source>
</evidence>
<accession>A0ABP1RLY9</accession>
<dbReference type="Proteomes" id="UP001642540">
    <property type="component" value="Unassembled WGS sequence"/>
</dbReference>
<keyword evidence="2" id="KW-1185">Reference proteome</keyword>
<proteinExistence type="predicted"/>
<protein>
    <recommendedName>
        <fullName evidence="3">Protein quiver</fullName>
    </recommendedName>
</protein>
<comment type="caution">
    <text evidence="1">The sequence shown here is derived from an EMBL/GenBank/DDBJ whole genome shotgun (WGS) entry which is preliminary data.</text>
</comment>
<evidence type="ECO:0000313" key="2">
    <source>
        <dbReference type="Proteomes" id="UP001642540"/>
    </source>
</evidence>